<evidence type="ECO:0008006" key="3">
    <source>
        <dbReference type="Google" id="ProtNLM"/>
    </source>
</evidence>
<dbReference type="STRING" id="170573.GCA_001076995_01942"/>
<dbReference type="EMBL" id="PNGG01000001">
    <property type="protein sequence ID" value="PMC20456.1"/>
    <property type="molecule type" value="Genomic_DNA"/>
</dbReference>
<reference evidence="1 2" key="1">
    <citation type="submission" date="2017-09" db="EMBL/GenBank/DDBJ databases">
        <title>Bacterial strain isolated from the female urinary microbiota.</title>
        <authorList>
            <person name="Thomas-White K."/>
            <person name="Kumar N."/>
            <person name="Forster S."/>
            <person name="Putonti C."/>
            <person name="Lawley T."/>
            <person name="Wolfe A.J."/>
        </authorList>
    </citation>
    <scope>NUCLEOTIDE SEQUENCE [LARGE SCALE GENOMIC DNA]</scope>
    <source>
        <strain evidence="1 2">UMB0834</strain>
    </source>
</reference>
<dbReference type="Proteomes" id="UP000235748">
    <property type="component" value="Unassembled WGS sequence"/>
</dbReference>
<proteinExistence type="predicted"/>
<evidence type="ECO:0000313" key="2">
    <source>
        <dbReference type="Proteomes" id="UP000235748"/>
    </source>
</evidence>
<protein>
    <recommendedName>
        <fullName evidence="3">GNAT family acetyltransferase</fullName>
    </recommendedName>
</protein>
<gene>
    <name evidence="1" type="ORF">CJ235_01935</name>
</gene>
<evidence type="ECO:0000313" key="1">
    <source>
        <dbReference type="EMBL" id="PMC20456.1"/>
    </source>
</evidence>
<dbReference type="RefSeq" id="WP_070503087.1">
    <property type="nucleotide sequence ID" value="NZ_JAASJD010000002.1"/>
</dbReference>
<sequence length="205" mass="23163">MTLEIIALTDLLESENTNNLLVQKILDSFQSIRVTGSDEAHDIESFIKKNAILFNRTGIASTHLIFSSYKKKPILVAYFTIANKELCIPKKSLQRLSKTLQKKVKQRAIFVEETSVYKISAFLIGQLGKNYTTEALRACNINGADTLDAALNIVLNAKRIVGGSFVWVEYENNEKLRSLYKEYGFVEIPDFVSPNKLKLAIKQIK</sequence>
<accession>A0A2N6QL91</accession>
<dbReference type="AlphaFoldDB" id="A0A2N6QL91"/>
<dbReference type="Gene3D" id="3.40.630.30">
    <property type="match status" value="1"/>
</dbReference>
<comment type="caution">
    <text evidence="1">The sequence shown here is derived from an EMBL/GenBank/DDBJ whole genome shotgun (WGS) entry which is preliminary data.</text>
</comment>
<organism evidence="1 2">
    <name type="scientific">Staphylococcus pettenkoferi</name>
    <dbReference type="NCBI Taxonomy" id="170573"/>
    <lineage>
        <taxon>Bacteria</taxon>
        <taxon>Bacillati</taxon>
        <taxon>Bacillota</taxon>
        <taxon>Bacilli</taxon>
        <taxon>Bacillales</taxon>
        <taxon>Staphylococcaceae</taxon>
        <taxon>Staphylococcus</taxon>
    </lineage>
</organism>
<name>A0A2N6QL91_9STAP</name>